<evidence type="ECO:0000256" key="4">
    <source>
        <dbReference type="ARBA" id="ARBA00022777"/>
    </source>
</evidence>
<comment type="catalytic activity">
    <reaction evidence="5 7">
        <text>AMP + ATP = 2 ADP</text>
        <dbReference type="Rhea" id="RHEA:12973"/>
        <dbReference type="ChEBI" id="CHEBI:30616"/>
        <dbReference type="ChEBI" id="CHEBI:456215"/>
        <dbReference type="ChEBI" id="CHEBI:456216"/>
        <dbReference type="EC" id="2.7.4.3"/>
    </reaction>
</comment>
<evidence type="ECO:0000256" key="2">
    <source>
        <dbReference type="ARBA" id="ARBA00022727"/>
    </source>
</evidence>
<name>A0A2V1HVC5_9MICO</name>
<accession>A0A2V1HVC5</accession>
<dbReference type="NCBIfam" id="NF011104">
    <property type="entry name" value="PRK14531.1"/>
    <property type="match status" value="1"/>
</dbReference>
<feature type="binding site" evidence="5">
    <location>
        <position position="149"/>
    </location>
    <ligand>
        <name>AMP</name>
        <dbReference type="ChEBI" id="CHEBI:456215"/>
    </ligand>
</feature>
<comment type="subunit">
    <text evidence="5 7">Monomer.</text>
</comment>
<feature type="binding site" evidence="5">
    <location>
        <position position="97"/>
    </location>
    <ligand>
        <name>AMP</name>
        <dbReference type="ChEBI" id="CHEBI:456215"/>
    </ligand>
</feature>
<comment type="domain">
    <text evidence="5">Consists of three domains, a large central CORE domain and two small peripheral domains, NMPbind and LID, which undergo movements during catalysis. The LID domain closes over the site of phosphoryl transfer upon ATP binding. Assembling and dissambling the active center during each catalytic cycle provides an effective means to prevent ATP hydrolysis.</text>
</comment>
<feature type="binding site" evidence="5">
    <location>
        <position position="132"/>
    </location>
    <ligand>
        <name>ATP</name>
        <dbReference type="ChEBI" id="CHEBI:30616"/>
    </ligand>
</feature>
<reference evidence="8 9" key="1">
    <citation type="submission" date="2018-05" db="EMBL/GenBank/DDBJ databases">
        <title>Amnibacterium sp. M8JJ-5, whole genome shotgun sequence.</title>
        <authorList>
            <person name="Tuo L."/>
        </authorList>
    </citation>
    <scope>NUCLEOTIDE SEQUENCE [LARGE SCALE GENOMIC DNA]</scope>
    <source>
        <strain evidence="8 9">M8JJ-5</strain>
    </source>
</reference>
<dbReference type="Proteomes" id="UP000244893">
    <property type="component" value="Unassembled WGS sequence"/>
</dbReference>
<feature type="binding site" evidence="5">
    <location>
        <begin position="15"/>
        <end position="20"/>
    </location>
    <ligand>
        <name>ATP</name>
        <dbReference type="ChEBI" id="CHEBI:30616"/>
    </ligand>
</feature>
<evidence type="ECO:0000256" key="7">
    <source>
        <dbReference type="RuleBase" id="RU003331"/>
    </source>
</evidence>
<comment type="subcellular location">
    <subcellularLocation>
        <location evidence="5 7">Cytoplasm</location>
    </subcellularLocation>
</comment>
<feature type="binding site" evidence="5">
    <location>
        <position position="36"/>
    </location>
    <ligand>
        <name>AMP</name>
        <dbReference type="ChEBI" id="CHEBI:456215"/>
    </ligand>
</feature>
<dbReference type="UniPathway" id="UPA00588">
    <property type="reaction ID" value="UER00649"/>
</dbReference>
<dbReference type="NCBIfam" id="NF011105">
    <property type="entry name" value="PRK14532.1"/>
    <property type="match status" value="1"/>
</dbReference>
<dbReference type="AlphaFoldDB" id="A0A2V1HVC5"/>
<organism evidence="8 9">
    <name type="scientific">Amnibacterium flavum</name>
    <dbReference type="NCBI Taxonomy" id="2173173"/>
    <lineage>
        <taxon>Bacteria</taxon>
        <taxon>Bacillati</taxon>
        <taxon>Actinomycetota</taxon>
        <taxon>Actinomycetes</taxon>
        <taxon>Micrococcales</taxon>
        <taxon>Microbacteriaceae</taxon>
        <taxon>Amnibacterium</taxon>
    </lineage>
</organism>
<comment type="function">
    <text evidence="5">Catalyzes the reversible transfer of the terminal phosphate group between ATP and AMP. Plays an important role in cellular energy homeostasis and in adenine nucleotide metabolism.</text>
</comment>
<dbReference type="Gene3D" id="3.40.50.300">
    <property type="entry name" value="P-loop containing nucleotide triphosphate hydrolases"/>
    <property type="match status" value="1"/>
</dbReference>
<evidence type="ECO:0000313" key="8">
    <source>
        <dbReference type="EMBL" id="PVZ96281.1"/>
    </source>
</evidence>
<evidence type="ECO:0000256" key="3">
    <source>
        <dbReference type="ARBA" id="ARBA00022741"/>
    </source>
</evidence>
<evidence type="ECO:0000313" key="9">
    <source>
        <dbReference type="Proteomes" id="UP000244893"/>
    </source>
</evidence>
<dbReference type="NCBIfam" id="NF001381">
    <property type="entry name" value="PRK00279.1-3"/>
    <property type="match status" value="1"/>
</dbReference>
<comment type="caution">
    <text evidence="5">Lacks conserved residue(s) required for the propagation of feature annotation.</text>
</comment>
<keyword evidence="9" id="KW-1185">Reference proteome</keyword>
<dbReference type="OrthoDB" id="9805030at2"/>
<keyword evidence="2 5" id="KW-0545">Nucleotide biosynthesis</keyword>
<comment type="caution">
    <text evidence="8">The sequence shown here is derived from an EMBL/GenBank/DDBJ whole genome shotgun (WGS) entry which is preliminary data.</text>
</comment>
<dbReference type="PRINTS" id="PR00094">
    <property type="entry name" value="ADENYLTKNASE"/>
</dbReference>
<dbReference type="PROSITE" id="PS00113">
    <property type="entry name" value="ADENYLATE_KINASE"/>
    <property type="match status" value="1"/>
</dbReference>
<dbReference type="CDD" id="cd01428">
    <property type="entry name" value="ADK"/>
    <property type="match status" value="1"/>
</dbReference>
<keyword evidence="3 5" id="KW-0547">Nucleotide-binding</keyword>
<feature type="binding site" evidence="5">
    <location>
        <begin position="90"/>
        <end position="93"/>
    </location>
    <ligand>
        <name>AMP</name>
        <dbReference type="ChEBI" id="CHEBI:456215"/>
    </ligand>
</feature>
<dbReference type="SUPFAM" id="SSF52540">
    <property type="entry name" value="P-loop containing nucleoside triphosphate hydrolases"/>
    <property type="match status" value="1"/>
</dbReference>
<feature type="region of interest" description="NMP" evidence="5">
    <location>
        <begin position="35"/>
        <end position="64"/>
    </location>
</feature>
<keyword evidence="1 5" id="KW-0808">Transferase</keyword>
<dbReference type="NCBIfam" id="NF011100">
    <property type="entry name" value="PRK14527.1"/>
    <property type="match status" value="1"/>
</dbReference>
<dbReference type="InterPro" id="IPR000850">
    <property type="entry name" value="Adenylat/UMP-CMP_kin"/>
</dbReference>
<dbReference type="InterPro" id="IPR027417">
    <property type="entry name" value="P-loop_NTPase"/>
</dbReference>
<protein>
    <recommendedName>
        <fullName evidence="5 7">Adenylate kinase</fullName>
        <shortName evidence="5">AK</shortName>
        <ecNumber evidence="5 7">2.7.4.3</ecNumber>
    </recommendedName>
    <alternativeName>
        <fullName evidence="5">ATP-AMP transphosphorylase</fullName>
    </alternativeName>
    <alternativeName>
        <fullName evidence="5">ATP:AMP phosphotransferase</fullName>
    </alternativeName>
    <alternativeName>
        <fullName evidence="5">Adenylate monophosphate kinase</fullName>
    </alternativeName>
</protein>
<dbReference type="HAMAP" id="MF_00235">
    <property type="entry name" value="Adenylate_kinase_Adk"/>
    <property type="match status" value="1"/>
</dbReference>
<dbReference type="GO" id="GO:0044209">
    <property type="term" value="P:AMP salvage"/>
    <property type="evidence" value="ECO:0007669"/>
    <property type="project" value="UniProtKB-UniRule"/>
</dbReference>
<evidence type="ECO:0000256" key="5">
    <source>
        <dbReference type="HAMAP-Rule" id="MF_00235"/>
    </source>
</evidence>
<keyword evidence="5 7" id="KW-0067">ATP-binding</keyword>
<feature type="binding site" evidence="5">
    <location>
        <position position="138"/>
    </location>
    <ligand>
        <name>AMP</name>
        <dbReference type="ChEBI" id="CHEBI:456215"/>
    </ligand>
</feature>
<gene>
    <name evidence="5" type="primary">adk</name>
    <name evidence="8" type="ORF">DDQ50_00695</name>
</gene>
<feature type="binding site" evidence="5">
    <location>
        <begin position="62"/>
        <end position="64"/>
    </location>
    <ligand>
        <name>AMP</name>
        <dbReference type="ChEBI" id="CHEBI:456215"/>
    </ligand>
</feature>
<dbReference type="EC" id="2.7.4.3" evidence="5 7"/>
<dbReference type="GO" id="GO:0005524">
    <property type="term" value="F:ATP binding"/>
    <property type="evidence" value="ECO:0007669"/>
    <property type="project" value="UniProtKB-UniRule"/>
</dbReference>
<comment type="similarity">
    <text evidence="5 6">Belongs to the adenylate kinase family.</text>
</comment>
<proteinExistence type="inferred from homology"/>
<dbReference type="EMBL" id="QEOP01000001">
    <property type="protein sequence ID" value="PVZ96281.1"/>
    <property type="molecule type" value="Genomic_DNA"/>
</dbReference>
<dbReference type="InterPro" id="IPR033690">
    <property type="entry name" value="Adenylat_kinase_CS"/>
</dbReference>
<dbReference type="GO" id="GO:0004017">
    <property type="term" value="F:AMP kinase activity"/>
    <property type="evidence" value="ECO:0007669"/>
    <property type="project" value="UniProtKB-UniRule"/>
</dbReference>
<keyword evidence="4 5" id="KW-0418">Kinase</keyword>
<feature type="binding site" evidence="5">
    <location>
        <position position="41"/>
    </location>
    <ligand>
        <name>AMP</name>
        <dbReference type="ChEBI" id="CHEBI:456215"/>
    </ligand>
</feature>
<dbReference type="PANTHER" id="PTHR23359">
    <property type="entry name" value="NUCLEOTIDE KINASE"/>
    <property type="match status" value="1"/>
</dbReference>
<dbReference type="Pfam" id="PF00406">
    <property type="entry name" value="ADK"/>
    <property type="match status" value="1"/>
</dbReference>
<comment type="pathway">
    <text evidence="5">Purine metabolism; AMP biosynthesis via salvage pathway; AMP from ADP: step 1/1.</text>
</comment>
<evidence type="ECO:0000256" key="6">
    <source>
        <dbReference type="RuleBase" id="RU003330"/>
    </source>
</evidence>
<keyword evidence="5" id="KW-0963">Cytoplasm</keyword>
<dbReference type="RefSeq" id="WP_116756015.1">
    <property type="nucleotide sequence ID" value="NZ_JBHUEX010000001.1"/>
</dbReference>
<evidence type="ECO:0000256" key="1">
    <source>
        <dbReference type="ARBA" id="ARBA00022679"/>
    </source>
</evidence>
<sequence length="198" mass="21332">MRTPGARLLIVGPPGAGKGTQASRLAAAYGIPAISTGDIFRENVRGETELGLQVKSFMDSGSYVPDDLTNDLVADRLSWTDADGGFLLDGYPRTPAQAAKLDEMLSRNDHDLDAVIELVADTDETVARLLKRATLEGRSDDTEDVIRHRLELYARQTAPLLDLYEDRGLLTQVDGLGDIDVVTGRILGALAQRGLKAA</sequence>
<feature type="binding site" evidence="5">
    <location>
        <position position="177"/>
    </location>
    <ligand>
        <name>ATP</name>
        <dbReference type="ChEBI" id="CHEBI:30616"/>
    </ligand>
</feature>
<dbReference type="GO" id="GO:0005737">
    <property type="term" value="C:cytoplasm"/>
    <property type="evidence" value="ECO:0007669"/>
    <property type="project" value="UniProtKB-SubCell"/>
</dbReference>